<dbReference type="EMBL" id="LXQA010755322">
    <property type="protein sequence ID" value="MCI69401.1"/>
    <property type="molecule type" value="Genomic_DNA"/>
</dbReference>
<protein>
    <submittedName>
        <fullName evidence="1">Uncharacterized protein</fullName>
    </submittedName>
</protein>
<proteinExistence type="predicted"/>
<organism evidence="1 2">
    <name type="scientific">Trifolium medium</name>
    <dbReference type="NCBI Taxonomy" id="97028"/>
    <lineage>
        <taxon>Eukaryota</taxon>
        <taxon>Viridiplantae</taxon>
        <taxon>Streptophyta</taxon>
        <taxon>Embryophyta</taxon>
        <taxon>Tracheophyta</taxon>
        <taxon>Spermatophyta</taxon>
        <taxon>Magnoliopsida</taxon>
        <taxon>eudicotyledons</taxon>
        <taxon>Gunneridae</taxon>
        <taxon>Pentapetalae</taxon>
        <taxon>rosids</taxon>
        <taxon>fabids</taxon>
        <taxon>Fabales</taxon>
        <taxon>Fabaceae</taxon>
        <taxon>Papilionoideae</taxon>
        <taxon>50 kb inversion clade</taxon>
        <taxon>NPAAA clade</taxon>
        <taxon>Hologalegina</taxon>
        <taxon>IRL clade</taxon>
        <taxon>Trifolieae</taxon>
        <taxon>Trifolium</taxon>
    </lineage>
</organism>
<evidence type="ECO:0000313" key="2">
    <source>
        <dbReference type="Proteomes" id="UP000265520"/>
    </source>
</evidence>
<evidence type="ECO:0000313" key="1">
    <source>
        <dbReference type="EMBL" id="MCI69401.1"/>
    </source>
</evidence>
<name>A0A392U7B1_9FABA</name>
<dbReference type="AlphaFoldDB" id="A0A392U7B1"/>
<reference evidence="1 2" key="1">
    <citation type="journal article" date="2018" name="Front. Plant Sci.">
        <title>Red Clover (Trifolium pratense) and Zigzag Clover (T. medium) - A Picture of Genomic Similarities and Differences.</title>
        <authorList>
            <person name="Dluhosova J."/>
            <person name="Istvanek J."/>
            <person name="Nedelnik J."/>
            <person name="Repkova J."/>
        </authorList>
    </citation>
    <scope>NUCLEOTIDE SEQUENCE [LARGE SCALE GENOMIC DNA]</scope>
    <source>
        <strain evidence="2">cv. 10/8</strain>
        <tissue evidence="1">Leaf</tissue>
    </source>
</reference>
<keyword evidence="2" id="KW-1185">Reference proteome</keyword>
<sequence length="48" mass="5116">MHNFLPPARRAACSGAARSAGNQGRFDLRVTARRVAKAGAARSLALFF</sequence>
<accession>A0A392U7B1</accession>
<dbReference type="Proteomes" id="UP000265520">
    <property type="component" value="Unassembled WGS sequence"/>
</dbReference>
<comment type="caution">
    <text evidence="1">The sequence shown here is derived from an EMBL/GenBank/DDBJ whole genome shotgun (WGS) entry which is preliminary data.</text>
</comment>